<dbReference type="Pfam" id="PF02667">
    <property type="entry name" value="SCFA_trans"/>
    <property type="match status" value="1"/>
</dbReference>
<feature type="transmembrane region" description="Helical" evidence="1">
    <location>
        <begin position="94"/>
        <end position="123"/>
    </location>
</feature>
<organism evidence="2 3">
    <name type="scientific">Orrella marina</name>
    <dbReference type="NCBI Taxonomy" id="2163011"/>
    <lineage>
        <taxon>Bacteria</taxon>
        <taxon>Pseudomonadati</taxon>
        <taxon>Pseudomonadota</taxon>
        <taxon>Betaproteobacteria</taxon>
        <taxon>Burkholderiales</taxon>
        <taxon>Alcaligenaceae</taxon>
        <taxon>Orrella</taxon>
    </lineage>
</organism>
<keyword evidence="1" id="KW-1133">Transmembrane helix</keyword>
<evidence type="ECO:0000256" key="1">
    <source>
        <dbReference type="SAM" id="Phobius"/>
    </source>
</evidence>
<reference evidence="2 3" key="1">
    <citation type="submission" date="2018-04" db="EMBL/GenBank/DDBJ databases">
        <title>Bordetella sp. HZ20 isolated from seawater.</title>
        <authorList>
            <person name="Sun C."/>
        </authorList>
    </citation>
    <scope>NUCLEOTIDE SEQUENCE [LARGE SCALE GENOMIC DNA]</scope>
    <source>
        <strain evidence="2 3">HZ20</strain>
    </source>
</reference>
<feature type="transmembrane region" description="Helical" evidence="1">
    <location>
        <begin position="181"/>
        <end position="200"/>
    </location>
</feature>
<dbReference type="Proteomes" id="UP000244571">
    <property type="component" value="Chromosome"/>
</dbReference>
<dbReference type="EMBL" id="CP028901">
    <property type="protein sequence ID" value="AWB34770.1"/>
    <property type="molecule type" value="Genomic_DNA"/>
</dbReference>
<protein>
    <submittedName>
        <fullName evidence="2">Short-chain fatty acid transporter</fullName>
    </submittedName>
</protein>
<dbReference type="PANTHER" id="PTHR41983:SF2">
    <property type="entry name" value="SHORT-CHAIN FATTY ACID TRANSPORTER-RELATED"/>
    <property type="match status" value="1"/>
</dbReference>
<evidence type="ECO:0000313" key="3">
    <source>
        <dbReference type="Proteomes" id="UP000244571"/>
    </source>
</evidence>
<sequence length="437" mass="47250">MFKVLTRASVRLVERYLPDPFIFVLLLTVVAGTAAVVGEKNSPIQVIRMWGNGFWSLLTFAMQMLLVLLTGHMLANTPIVKRWLAALARLARSAGAAIVLVTVVSLVASWINWGFGLVVGALFAKQLASQVRVDYRLLVASAYSGFLVWHGGLASSIALTIATPGHFSANKIGVISTSETIFSVFNIAIVLALFVAVPLINRLMLPSEKESVYVNPAQLETEETEHDDTSNRPADRLENSKLISWLLGAAGLAYMFDYFVVRSGSLNLNVINFSFLFLALILHGTPRRILRSLDAAIKGGAGIVIQFPFYAGIMAIMIESGLATSLSEWFVSFSTPTTLPFWSFLSAGLVNIFVPSGGGQWAVQSPVVISAAQALGADIPRVAMAVAWGDSWTNMLQPFWALPVLAIAGLKAKDIMGFCLIQLFVSGILISIGLTWL</sequence>
<feature type="transmembrane region" description="Helical" evidence="1">
    <location>
        <begin position="50"/>
        <end position="74"/>
    </location>
</feature>
<keyword evidence="3" id="KW-1185">Reference proteome</keyword>
<accession>A0A2R4XLU3</accession>
<dbReference type="PANTHER" id="PTHR41983">
    <property type="entry name" value="SHORT-CHAIN FATTY ACID TRANSPORTER-RELATED"/>
    <property type="match status" value="1"/>
</dbReference>
<proteinExistence type="predicted"/>
<evidence type="ECO:0000313" key="2">
    <source>
        <dbReference type="EMBL" id="AWB34770.1"/>
    </source>
</evidence>
<name>A0A2R4XLU3_9BURK</name>
<keyword evidence="1" id="KW-0812">Transmembrane</keyword>
<keyword evidence="1" id="KW-0472">Membrane</keyword>
<dbReference type="RefSeq" id="WP_108622180.1">
    <property type="nucleotide sequence ID" value="NZ_CP028901.1"/>
</dbReference>
<dbReference type="KEGG" id="boz:DBV39_14725"/>
<dbReference type="InterPro" id="IPR006160">
    <property type="entry name" value="SCFA_transpt_AtoE"/>
</dbReference>
<dbReference type="OrthoDB" id="9342495at2"/>
<feature type="transmembrane region" description="Helical" evidence="1">
    <location>
        <begin position="20"/>
        <end position="38"/>
    </location>
</feature>
<feature type="transmembrane region" description="Helical" evidence="1">
    <location>
        <begin position="295"/>
        <end position="318"/>
    </location>
</feature>
<feature type="transmembrane region" description="Helical" evidence="1">
    <location>
        <begin position="266"/>
        <end position="283"/>
    </location>
</feature>
<gene>
    <name evidence="2" type="ORF">DBV39_14725</name>
</gene>
<feature type="transmembrane region" description="Helical" evidence="1">
    <location>
        <begin position="415"/>
        <end position="436"/>
    </location>
</feature>
<feature type="transmembrane region" description="Helical" evidence="1">
    <location>
        <begin position="330"/>
        <end position="354"/>
    </location>
</feature>
<dbReference type="GO" id="GO:0005886">
    <property type="term" value="C:plasma membrane"/>
    <property type="evidence" value="ECO:0007669"/>
    <property type="project" value="TreeGrafter"/>
</dbReference>
<dbReference type="AlphaFoldDB" id="A0A2R4XLU3"/>
<feature type="transmembrane region" description="Helical" evidence="1">
    <location>
        <begin position="135"/>
        <end position="161"/>
    </location>
</feature>